<evidence type="ECO:0000313" key="2">
    <source>
        <dbReference type="Proteomes" id="UP001057452"/>
    </source>
</evidence>
<evidence type="ECO:0000313" key="1">
    <source>
        <dbReference type="EMBL" id="KAI4818026.1"/>
    </source>
</evidence>
<organism evidence="1 2">
    <name type="scientific">Chaenocephalus aceratus</name>
    <name type="common">Blackfin icefish</name>
    <name type="synonym">Chaenichthys aceratus</name>
    <dbReference type="NCBI Taxonomy" id="36190"/>
    <lineage>
        <taxon>Eukaryota</taxon>
        <taxon>Metazoa</taxon>
        <taxon>Chordata</taxon>
        <taxon>Craniata</taxon>
        <taxon>Vertebrata</taxon>
        <taxon>Euteleostomi</taxon>
        <taxon>Actinopterygii</taxon>
        <taxon>Neopterygii</taxon>
        <taxon>Teleostei</taxon>
        <taxon>Neoteleostei</taxon>
        <taxon>Acanthomorphata</taxon>
        <taxon>Eupercaria</taxon>
        <taxon>Perciformes</taxon>
        <taxon>Notothenioidei</taxon>
        <taxon>Channichthyidae</taxon>
        <taxon>Chaenocephalus</taxon>
    </lineage>
</organism>
<comment type="caution">
    <text evidence="1">The sequence shown here is derived from an EMBL/GenBank/DDBJ whole genome shotgun (WGS) entry which is preliminary data.</text>
</comment>
<dbReference type="Proteomes" id="UP001057452">
    <property type="component" value="Chromosome 11"/>
</dbReference>
<accession>A0ACB9WVM1</accession>
<gene>
    <name evidence="1" type="ORF">KUCAC02_011392</name>
</gene>
<sequence>MSNANIQYKKTLRIGFSGVHPIFTINRHQLLTTQSKKENEDIHRLGPRTSAQYVIARNNLSSLSPLVFIFI</sequence>
<name>A0ACB9WVM1_CHAAC</name>
<keyword evidence="2" id="KW-1185">Reference proteome</keyword>
<dbReference type="EMBL" id="CM043795">
    <property type="protein sequence ID" value="KAI4818026.1"/>
    <property type="molecule type" value="Genomic_DNA"/>
</dbReference>
<protein>
    <submittedName>
        <fullName evidence="1">Uncharacterized protein</fullName>
    </submittedName>
</protein>
<reference evidence="1" key="1">
    <citation type="submission" date="2022-05" db="EMBL/GenBank/DDBJ databases">
        <title>Chromosome-level genome of Chaenocephalus aceratus.</title>
        <authorList>
            <person name="Park H."/>
        </authorList>
    </citation>
    <scope>NUCLEOTIDE SEQUENCE</scope>
    <source>
        <strain evidence="1">KU_202001</strain>
    </source>
</reference>
<proteinExistence type="predicted"/>